<gene>
    <name evidence="1" type="ORF">R1flu_023338</name>
</gene>
<comment type="caution">
    <text evidence="1">The sequence shown here is derived from an EMBL/GenBank/DDBJ whole genome shotgun (WGS) entry which is preliminary data.</text>
</comment>
<proteinExistence type="predicted"/>
<keyword evidence="2" id="KW-1185">Reference proteome</keyword>
<protein>
    <submittedName>
        <fullName evidence="1">Uncharacterized protein</fullName>
    </submittedName>
</protein>
<sequence length="86" mass="9801">MEAMAMSNHVQKSLLRFLEENILDFGGPMIGIKLGHIGREPDVVERNVEQVMRISETFYDHSSRFRASWSGSRICSSQTSDVRTLN</sequence>
<accession>A0ABD1XRT8</accession>
<organism evidence="1 2">
    <name type="scientific">Riccia fluitans</name>
    <dbReference type="NCBI Taxonomy" id="41844"/>
    <lineage>
        <taxon>Eukaryota</taxon>
        <taxon>Viridiplantae</taxon>
        <taxon>Streptophyta</taxon>
        <taxon>Embryophyta</taxon>
        <taxon>Marchantiophyta</taxon>
        <taxon>Marchantiopsida</taxon>
        <taxon>Marchantiidae</taxon>
        <taxon>Marchantiales</taxon>
        <taxon>Ricciaceae</taxon>
        <taxon>Riccia</taxon>
    </lineage>
</organism>
<dbReference type="AlphaFoldDB" id="A0ABD1XRT8"/>
<reference evidence="1 2" key="1">
    <citation type="submission" date="2024-09" db="EMBL/GenBank/DDBJ databases">
        <title>Chromosome-scale assembly of Riccia fluitans.</title>
        <authorList>
            <person name="Paukszto L."/>
            <person name="Sawicki J."/>
            <person name="Karawczyk K."/>
            <person name="Piernik-Szablinska J."/>
            <person name="Szczecinska M."/>
            <person name="Mazdziarz M."/>
        </authorList>
    </citation>
    <scope>NUCLEOTIDE SEQUENCE [LARGE SCALE GENOMIC DNA]</scope>
    <source>
        <strain evidence="1">Rf_01</strain>
        <tissue evidence="1">Aerial parts of the thallus</tissue>
    </source>
</reference>
<dbReference type="EMBL" id="JBHFFA010000007">
    <property type="protein sequence ID" value="KAL2611646.1"/>
    <property type="molecule type" value="Genomic_DNA"/>
</dbReference>
<name>A0ABD1XRT8_9MARC</name>
<dbReference type="Proteomes" id="UP001605036">
    <property type="component" value="Unassembled WGS sequence"/>
</dbReference>
<evidence type="ECO:0000313" key="1">
    <source>
        <dbReference type="EMBL" id="KAL2611646.1"/>
    </source>
</evidence>
<evidence type="ECO:0000313" key="2">
    <source>
        <dbReference type="Proteomes" id="UP001605036"/>
    </source>
</evidence>